<keyword evidence="1" id="KW-0472">Membrane</keyword>
<protein>
    <recommendedName>
        <fullName evidence="4">Amino acid transport protein</fullName>
    </recommendedName>
</protein>
<gene>
    <name evidence="2" type="ORF">ACFPQA_10475</name>
</gene>
<name>A0ABW0RRA3_9GAMM</name>
<keyword evidence="1" id="KW-1133">Transmembrane helix</keyword>
<dbReference type="EMBL" id="JBHSNL010000001">
    <property type="protein sequence ID" value="MFC5545482.1"/>
    <property type="molecule type" value="Genomic_DNA"/>
</dbReference>
<sequence>MGLQSEGQLIWGIVFGAIGFGFALYGKRQKSIVPLAAGIGLMGIPYFIANVYALIVAGVVLMAVPYFIRL</sequence>
<evidence type="ECO:0000313" key="3">
    <source>
        <dbReference type="Proteomes" id="UP001596055"/>
    </source>
</evidence>
<organism evidence="2 3">
    <name type="scientific">Marinobacter koreensis</name>
    <dbReference type="NCBI Taxonomy" id="335974"/>
    <lineage>
        <taxon>Bacteria</taxon>
        <taxon>Pseudomonadati</taxon>
        <taxon>Pseudomonadota</taxon>
        <taxon>Gammaproteobacteria</taxon>
        <taxon>Pseudomonadales</taxon>
        <taxon>Marinobacteraceae</taxon>
        <taxon>Marinobacter</taxon>
    </lineage>
</organism>
<keyword evidence="3" id="KW-1185">Reference proteome</keyword>
<feature type="transmembrane region" description="Helical" evidence="1">
    <location>
        <begin position="46"/>
        <end position="68"/>
    </location>
</feature>
<accession>A0ABW0RRA3</accession>
<comment type="caution">
    <text evidence="2">The sequence shown here is derived from an EMBL/GenBank/DDBJ whole genome shotgun (WGS) entry which is preliminary data.</text>
</comment>
<keyword evidence="1" id="KW-0812">Transmembrane</keyword>
<evidence type="ECO:0000256" key="1">
    <source>
        <dbReference type="SAM" id="Phobius"/>
    </source>
</evidence>
<proteinExistence type="predicted"/>
<evidence type="ECO:0008006" key="4">
    <source>
        <dbReference type="Google" id="ProtNLM"/>
    </source>
</evidence>
<evidence type="ECO:0000313" key="2">
    <source>
        <dbReference type="EMBL" id="MFC5545482.1"/>
    </source>
</evidence>
<reference evidence="3" key="1">
    <citation type="journal article" date="2019" name="Int. J. Syst. Evol. Microbiol.">
        <title>The Global Catalogue of Microorganisms (GCM) 10K type strain sequencing project: providing services to taxonomists for standard genome sequencing and annotation.</title>
        <authorList>
            <consortium name="The Broad Institute Genomics Platform"/>
            <consortium name="The Broad Institute Genome Sequencing Center for Infectious Disease"/>
            <person name="Wu L."/>
            <person name="Ma J."/>
        </authorList>
    </citation>
    <scope>NUCLEOTIDE SEQUENCE [LARGE SCALE GENOMIC DNA]</scope>
    <source>
        <strain evidence="3">CGMCC 4.1799</strain>
    </source>
</reference>
<dbReference type="Proteomes" id="UP001596055">
    <property type="component" value="Unassembled WGS sequence"/>
</dbReference>
<dbReference type="RefSeq" id="WP_248156362.1">
    <property type="nucleotide sequence ID" value="NZ_JAKZAJ010000002.1"/>
</dbReference>
<feature type="transmembrane region" description="Helical" evidence="1">
    <location>
        <begin position="9"/>
        <end position="26"/>
    </location>
</feature>